<evidence type="ECO:0000259" key="19">
    <source>
        <dbReference type="Pfam" id="PF21137"/>
    </source>
</evidence>
<keyword evidence="8 15" id="KW-0949">S-adenosyl-L-methionine</keyword>
<dbReference type="Pfam" id="PF21137">
    <property type="entry name" value="ANM3_C2H2_Zf"/>
    <property type="match status" value="1"/>
</dbReference>
<feature type="domain" description="Protein arginine N-methyltransferase" evidence="20">
    <location>
        <begin position="355"/>
        <end position="535"/>
    </location>
</feature>
<reference evidence="22" key="1">
    <citation type="submission" date="2017-02" db="EMBL/GenBank/DDBJ databases">
        <authorList>
            <person name="Tafer H."/>
            <person name="Lopandic K."/>
        </authorList>
    </citation>
    <scope>NUCLEOTIDE SEQUENCE [LARGE SCALE GENOMIC DNA]</scope>
    <source>
        <strain evidence="22">CBS 366.77</strain>
    </source>
</reference>
<dbReference type="EC" id="2.1.1.319" evidence="3"/>
<evidence type="ECO:0000256" key="8">
    <source>
        <dbReference type="ARBA" id="ARBA00022691"/>
    </source>
</evidence>
<keyword evidence="9" id="KW-0479">Metal-binding</keyword>
<feature type="compositionally biased region" description="Acidic residues" evidence="17">
    <location>
        <begin position="30"/>
        <end position="45"/>
    </location>
</feature>
<dbReference type="GO" id="GO:0008270">
    <property type="term" value="F:zinc ion binding"/>
    <property type="evidence" value="ECO:0007669"/>
    <property type="project" value="UniProtKB-KW"/>
</dbReference>
<dbReference type="GO" id="GO:0042054">
    <property type="term" value="F:histone methyltransferase activity"/>
    <property type="evidence" value="ECO:0007669"/>
    <property type="project" value="TreeGrafter"/>
</dbReference>
<dbReference type="InterPro" id="IPR041698">
    <property type="entry name" value="Methyltransf_25"/>
</dbReference>
<name>A0A3A2ZBB8_9EURO</name>
<dbReference type="InterPro" id="IPR025799">
    <property type="entry name" value="Arg_MeTrfase"/>
</dbReference>
<dbReference type="CDD" id="cd02440">
    <property type="entry name" value="AdoMet_MTases"/>
    <property type="match status" value="1"/>
</dbReference>
<proteinExistence type="predicted"/>
<evidence type="ECO:0000256" key="11">
    <source>
        <dbReference type="ARBA" id="ARBA00022833"/>
    </source>
</evidence>
<keyword evidence="6 15" id="KW-0489">Methyltransferase</keyword>
<feature type="domain" description="Methyltransferase" evidence="18">
    <location>
        <begin position="252"/>
        <end position="349"/>
    </location>
</feature>
<protein>
    <recommendedName>
        <fullName evidence="3">type I protein arginine methyltransferase</fullName>
        <ecNumber evidence="3">2.1.1.319</ecNumber>
    </recommendedName>
</protein>
<evidence type="ECO:0000256" key="15">
    <source>
        <dbReference type="PROSITE-ProRule" id="PRU01015"/>
    </source>
</evidence>
<accession>A0A3A2ZBB8</accession>
<dbReference type="PANTHER" id="PTHR11006:SF116">
    <property type="entry name" value="PROTEIN METHYLTRANSFERASE"/>
    <property type="match status" value="1"/>
</dbReference>
<keyword evidence="5" id="KW-0597">Phosphoprotein</keyword>
<keyword evidence="10" id="KW-0863">Zinc-finger</keyword>
<keyword evidence="7 15" id="KW-0808">Transferase</keyword>
<feature type="domain" description="Protein arginine N-methyltransferase 3-like C2H2 zinc finger" evidence="19">
    <location>
        <begin position="79"/>
        <end position="123"/>
    </location>
</feature>
<dbReference type="InterPro" id="IPR049482">
    <property type="entry name" value="ANM3-like_C2H2_Zf"/>
</dbReference>
<dbReference type="Pfam" id="PF22528">
    <property type="entry name" value="PRMT_C"/>
    <property type="match status" value="1"/>
</dbReference>
<dbReference type="FunFam" id="2.70.160.11:FF:000016">
    <property type="entry name" value="Protein arginine methyltransferase RmtB"/>
    <property type="match status" value="1"/>
</dbReference>
<keyword evidence="4" id="KW-0963">Cytoplasm</keyword>
<evidence type="ECO:0000259" key="20">
    <source>
        <dbReference type="Pfam" id="PF22528"/>
    </source>
</evidence>
<dbReference type="Proteomes" id="UP000266188">
    <property type="component" value="Unassembled WGS sequence"/>
</dbReference>
<evidence type="ECO:0000256" key="7">
    <source>
        <dbReference type="ARBA" id="ARBA00022679"/>
    </source>
</evidence>
<dbReference type="OrthoDB" id="7848332at2759"/>
<dbReference type="InterPro" id="IPR055135">
    <property type="entry name" value="PRMT_dom"/>
</dbReference>
<evidence type="ECO:0000256" key="5">
    <source>
        <dbReference type="ARBA" id="ARBA00022553"/>
    </source>
</evidence>
<evidence type="ECO:0000256" key="12">
    <source>
        <dbReference type="ARBA" id="ARBA00023242"/>
    </source>
</evidence>
<dbReference type="GO" id="GO:0035242">
    <property type="term" value="F:protein-arginine omega-N asymmetric methyltransferase activity"/>
    <property type="evidence" value="ECO:0007669"/>
    <property type="project" value="UniProtKB-EC"/>
</dbReference>
<evidence type="ECO:0000259" key="18">
    <source>
        <dbReference type="Pfam" id="PF13649"/>
    </source>
</evidence>
<evidence type="ECO:0000256" key="2">
    <source>
        <dbReference type="ARBA" id="ARBA00004514"/>
    </source>
</evidence>
<comment type="catalytic activity">
    <reaction evidence="14">
        <text>L-arginyl-[protein] + S-adenosyl-L-methionine = N(omega)-methyl-L-arginyl-[protein] + S-adenosyl-L-homocysteine + H(+)</text>
        <dbReference type="Rhea" id="RHEA:48100"/>
        <dbReference type="Rhea" id="RHEA-COMP:10532"/>
        <dbReference type="Rhea" id="RHEA-COMP:11990"/>
        <dbReference type="ChEBI" id="CHEBI:15378"/>
        <dbReference type="ChEBI" id="CHEBI:29965"/>
        <dbReference type="ChEBI" id="CHEBI:57856"/>
        <dbReference type="ChEBI" id="CHEBI:59789"/>
        <dbReference type="ChEBI" id="CHEBI:65280"/>
    </reaction>
    <physiologicalReaction direction="left-to-right" evidence="14">
        <dbReference type="Rhea" id="RHEA:48101"/>
    </physiologicalReaction>
</comment>
<comment type="subcellular location">
    <subcellularLocation>
        <location evidence="2">Cytoplasm</location>
        <location evidence="2">Cytosol</location>
    </subcellularLocation>
    <subcellularLocation>
        <location evidence="1">Nucleus</location>
    </subcellularLocation>
</comment>
<sequence>MSSTLTPSGRPSKDDFQDDSRSTISKDSDLSNEEGWEDVEPEDDSQPIVGLFSDKIYPDVRSMLKESKEKYNFDLWKIQKELDLDFLDKIKLVNYVRSQVKAGNLNPDVSLKAKFEDEIYLKPVLEDDALLYSLDDVLEDDQSPDAPGGDAERRVLELQEDLERLQTQFSEYRIAVQKSMEEQLSKEDEDLSSSASTGPVKTTSRIEAAESDYFSSYSYNAIHESMLKDAVRTDAYRDFAYNNKYLFKNKVVLDVGCGTGILSMFCAKAGAKMVISVDNSDIINKARENVYENGLGDVITCIRGKIEEVTLPVPQVDIIISEWMGYCLLFEAMLDSIIYARDRYLAPDGLMAPSHATIRIAPFADPDFIASHISFWHNVYGFKMSSMLSNIYDEALVRSIDRSTLPADSTVFLQLPLHTITVAELSFLKEFQITLKEDIDSLDGFAVWFDMFFMPSNTSTIPEDAVPSKMQEKGIVAFTTGPDGPETHWQQGVLLIDHKDKGSTPMKKGQTITGKIGYQKKEEKSRLLDISVEWDAPGVEKGAQHWCLQ</sequence>
<keyword evidence="12" id="KW-0539">Nucleus</keyword>
<dbReference type="PANTHER" id="PTHR11006">
    <property type="entry name" value="PROTEIN ARGININE N-METHYLTRANSFERASE"/>
    <property type="match status" value="1"/>
</dbReference>
<evidence type="ECO:0000256" key="6">
    <source>
        <dbReference type="ARBA" id="ARBA00022603"/>
    </source>
</evidence>
<dbReference type="SUPFAM" id="SSF53335">
    <property type="entry name" value="S-adenosyl-L-methionine-dependent methyltransferases"/>
    <property type="match status" value="1"/>
</dbReference>
<dbReference type="FunFam" id="3.40.50.150:FF:000034">
    <property type="entry name" value="Protein arginine N-methyltransferase 3"/>
    <property type="match status" value="1"/>
</dbReference>
<evidence type="ECO:0000313" key="21">
    <source>
        <dbReference type="EMBL" id="RJE20439.1"/>
    </source>
</evidence>
<comment type="caution">
    <text evidence="21">The sequence shown here is derived from an EMBL/GenBank/DDBJ whole genome shotgun (WGS) entry which is preliminary data.</text>
</comment>
<dbReference type="EMBL" id="MVGC01000307">
    <property type="protein sequence ID" value="RJE20439.1"/>
    <property type="molecule type" value="Genomic_DNA"/>
</dbReference>
<dbReference type="SUPFAM" id="SSF57667">
    <property type="entry name" value="beta-beta-alpha zinc fingers"/>
    <property type="match status" value="1"/>
</dbReference>
<dbReference type="PROSITE" id="PS51678">
    <property type="entry name" value="SAM_MT_PRMT"/>
    <property type="match status" value="1"/>
</dbReference>
<dbReference type="STRING" id="2070753.A0A3A2ZBB8"/>
<keyword evidence="16" id="KW-0175">Coiled coil</keyword>
<feature type="coiled-coil region" evidence="16">
    <location>
        <begin position="148"/>
        <end position="182"/>
    </location>
</feature>
<gene>
    <name evidence="21" type="ORF">PHISCL_07225</name>
</gene>
<feature type="region of interest" description="Disordered" evidence="17">
    <location>
        <begin position="1"/>
        <end position="49"/>
    </location>
</feature>
<dbReference type="AlphaFoldDB" id="A0A3A2ZBB8"/>
<feature type="compositionally biased region" description="Basic and acidic residues" evidence="17">
    <location>
        <begin position="11"/>
        <end position="29"/>
    </location>
</feature>
<evidence type="ECO:0000256" key="1">
    <source>
        <dbReference type="ARBA" id="ARBA00004123"/>
    </source>
</evidence>
<evidence type="ECO:0000256" key="9">
    <source>
        <dbReference type="ARBA" id="ARBA00022723"/>
    </source>
</evidence>
<dbReference type="InterPro" id="IPR029063">
    <property type="entry name" value="SAM-dependent_MTases_sf"/>
</dbReference>
<evidence type="ECO:0000256" key="17">
    <source>
        <dbReference type="SAM" id="MobiDB-lite"/>
    </source>
</evidence>
<dbReference type="Pfam" id="PF13649">
    <property type="entry name" value="Methyltransf_25"/>
    <property type="match status" value="1"/>
</dbReference>
<evidence type="ECO:0000256" key="16">
    <source>
        <dbReference type="SAM" id="Coils"/>
    </source>
</evidence>
<evidence type="ECO:0000256" key="10">
    <source>
        <dbReference type="ARBA" id="ARBA00022771"/>
    </source>
</evidence>
<evidence type="ECO:0000256" key="13">
    <source>
        <dbReference type="ARBA" id="ARBA00047384"/>
    </source>
</evidence>
<dbReference type="GO" id="GO:0005829">
    <property type="term" value="C:cytosol"/>
    <property type="evidence" value="ECO:0007669"/>
    <property type="project" value="UniProtKB-SubCell"/>
</dbReference>
<dbReference type="GO" id="GO:0005634">
    <property type="term" value="C:nucleus"/>
    <property type="evidence" value="ECO:0007669"/>
    <property type="project" value="UniProtKB-SubCell"/>
</dbReference>
<evidence type="ECO:0000256" key="3">
    <source>
        <dbReference type="ARBA" id="ARBA00011925"/>
    </source>
</evidence>
<keyword evidence="11" id="KW-0862">Zinc</keyword>
<evidence type="ECO:0000256" key="14">
    <source>
        <dbReference type="ARBA" id="ARBA00049303"/>
    </source>
</evidence>
<dbReference type="InterPro" id="IPR036236">
    <property type="entry name" value="Znf_C2H2_sf"/>
</dbReference>
<dbReference type="Gene3D" id="3.40.50.150">
    <property type="entry name" value="Vaccinia Virus protein VP39"/>
    <property type="match status" value="1"/>
</dbReference>
<evidence type="ECO:0000256" key="4">
    <source>
        <dbReference type="ARBA" id="ARBA00022490"/>
    </source>
</evidence>
<comment type="catalytic activity">
    <reaction evidence="13">
        <text>L-arginyl-[protein] + 2 S-adenosyl-L-methionine = N(omega),N(omega)-dimethyl-L-arginyl-[protein] + 2 S-adenosyl-L-homocysteine + 2 H(+)</text>
        <dbReference type="Rhea" id="RHEA:48096"/>
        <dbReference type="Rhea" id="RHEA-COMP:10532"/>
        <dbReference type="Rhea" id="RHEA-COMP:11991"/>
        <dbReference type="ChEBI" id="CHEBI:15378"/>
        <dbReference type="ChEBI" id="CHEBI:29965"/>
        <dbReference type="ChEBI" id="CHEBI:57856"/>
        <dbReference type="ChEBI" id="CHEBI:59789"/>
        <dbReference type="ChEBI" id="CHEBI:61897"/>
        <dbReference type="EC" id="2.1.1.319"/>
    </reaction>
    <physiologicalReaction direction="left-to-right" evidence="13">
        <dbReference type="Rhea" id="RHEA:48097"/>
    </physiologicalReaction>
</comment>
<dbReference type="Gene3D" id="2.70.160.11">
    <property type="entry name" value="Hnrnp arginine n-methyltransferase1"/>
    <property type="match status" value="1"/>
</dbReference>
<dbReference type="GO" id="GO:0032259">
    <property type="term" value="P:methylation"/>
    <property type="evidence" value="ECO:0007669"/>
    <property type="project" value="UniProtKB-KW"/>
</dbReference>
<keyword evidence="22" id="KW-1185">Reference proteome</keyword>
<organism evidence="21 22">
    <name type="scientific">Aspergillus sclerotialis</name>
    <dbReference type="NCBI Taxonomy" id="2070753"/>
    <lineage>
        <taxon>Eukaryota</taxon>
        <taxon>Fungi</taxon>
        <taxon>Dikarya</taxon>
        <taxon>Ascomycota</taxon>
        <taxon>Pezizomycotina</taxon>
        <taxon>Eurotiomycetes</taxon>
        <taxon>Eurotiomycetidae</taxon>
        <taxon>Eurotiales</taxon>
        <taxon>Aspergillaceae</taxon>
        <taxon>Aspergillus</taxon>
        <taxon>Aspergillus subgen. Polypaecilum</taxon>
    </lineage>
</organism>
<evidence type="ECO:0000313" key="22">
    <source>
        <dbReference type="Proteomes" id="UP000266188"/>
    </source>
</evidence>